<keyword evidence="1" id="KW-0732">Signal</keyword>
<keyword evidence="4" id="KW-1185">Reference proteome</keyword>
<dbReference type="GO" id="GO:0005975">
    <property type="term" value="P:carbohydrate metabolic process"/>
    <property type="evidence" value="ECO:0007669"/>
    <property type="project" value="InterPro"/>
</dbReference>
<evidence type="ECO:0000313" key="3">
    <source>
        <dbReference type="EMBL" id="RKG87147.1"/>
    </source>
</evidence>
<evidence type="ECO:0000313" key="4">
    <source>
        <dbReference type="Proteomes" id="UP000268094"/>
    </source>
</evidence>
<dbReference type="InterPro" id="IPR036116">
    <property type="entry name" value="FN3_sf"/>
</dbReference>
<feature type="domain" description="Fibronectin type-III" evidence="2">
    <location>
        <begin position="1151"/>
        <end position="1244"/>
    </location>
</feature>
<dbReference type="SMART" id="SM00060">
    <property type="entry name" value="FN3"/>
    <property type="match status" value="1"/>
</dbReference>
<dbReference type="InterPro" id="IPR008928">
    <property type="entry name" value="6-hairpin_glycosidase_sf"/>
</dbReference>
<feature type="chain" id="PRO_5017254155" evidence="1">
    <location>
        <begin position="39"/>
        <end position="1395"/>
    </location>
</feature>
<reference evidence="4" key="1">
    <citation type="submission" date="2018-09" db="EMBL/GenBank/DDBJ databases">
        <authorList>
            <person name="Livingstone P.G."/>
            <person name="Whitworth D.E."/>
        </authorList>
    </citation>
    <scope>NUCLEOTIDE SEQUENCE [LARGE SCALE GENOMIC DNA]</scope>
    <source>
        <strain evidence="4">CA054A</strain>
    </source>
</reference>
<dbReference type="Gene3D" id="2.60.40.10">
    <property type="entry name" value="Immunoglobulins"/>
    <property type="match status" value="5"/>
</dbReference>
<dbReference type="PROSITE" id="PS50853">
    <property type="entry name" value="FN3"/>
    <property type="match status" value="1"/>
</dbReference>
<dbReference type="Pfam" id="PF17957">
    <property type="entry name" value="Big_7"/>
    <property type="match status" value="4"/>
</dbReference>
<name>A0A3A8IUQ4_9BACT</name>
<dbReference type="OrthoDB" id="5166346at2"/>
<proteinExistence type="predicted"/>
<gene>
    <name evidence="3" type="ORF">D7V88_16585</name>
</gene>
<feature type="signal peptide" evidence="1">
    <location>
        <begin position="1"/>
        <end position="38"/>
    </location>
</feature>
<dbReference type="EMBL" id="RAVZ01000102">
    <property type="protein sequence ID" value="RKG87147.1"/>
    <property type="molecule type" value="Genomic_DNA"/>
</dbReference>
<protein>
    <submittedName>
        <fullName evidence="3">Fibronectin type III domain-containing protein</fullName>
    </submittedName>
</protein>
<dbReference type="RefSeq" id="WP_120541615.1">
    <property type="nucleotide sequence ID" value="NZ_RAVZ01000102.1"/>
</dbReference>
<dbReference type="InterPro" id="IPR013783">
    <property type="entry name" value="Ig-like_fold"/>
</dbReference>
<dbReference type="CDD" id="cd00063">
    <property type="entry name" value="FN3"/>
    <property type="match status" value="1"/>
</dbReference>
<dbReference type="SUPFAM" id="SSF49265">
    <property type="entry name" value="Fibronectin type III"/>
    <property type="match status" value="1"/>
</dbReference>
<comment type="caution">
    <text evidence="3">The sequence shown here is derived from an EMBL/GenBank/DDBJ whole genome shotgun (WGS) entry which is preliminary data.</text>
</comment>
<evidence type="ECO:0000256" key="1">
    <source>
        <dbReference type="SAM" id="SignalP"/>
    </source>
</evidence>
<dbReference type="SUPFAM" id="SSF48208">
    <property type="entry name" value="Six-hairpin glycosidases"/>
    <property type="match status" value="1"/>
</dbReference>
<sequence>MHSPLPERSVRSRRASRASLLGALTCVLLAGCVAPSGAPEPTEASPPGTATVRQALACSGGGSIDEHAAQCDGTGKLLSWAPPTNPGSSAAYDYVLELNQNYLLAMPDVSGLTNPSVAKPAYYAFSYVCSGTSPGCSPAGSPVGWPHNPAGLYAMLVESGLTYSPYKNDPRLRTTALALLDWHLAHGMTAVGDHWSLVPYASGASGSLTYAGAAAGGSVGVGDGVGYLQPEKVGALAWAAVQAFKFNGNTAYRDMAINAANQLTSHLRTPSATVSPWPYRVRASDNAVRTGANIVDNFASNVVEPLKLYQELIRLGQAGTLDGAPGYSATRLSQWQSTQSTVLAWLLGPNGPIATQNWTQYFEDVGSDATNNLNQLVPGETAKFLMDNPGLDPSWQTHVQNIIAFIETNFGDTLEFGARPIKEQYAFHYKMGSHTSRYAAVNARYAELTGDAAAKDKAFRAFNWASYMVRNSGLTIDGPYPNNVWFTDGWGDFIRHFVIGMGAQPDWAPAGQNHLLRTTSVVKSVTYGPGNEVRYTTYDANATEVLRLAFVPSSVTAGGTALSQRTDLAADGWTFDTGNNALRIRHSNGGVIVISGAPPTAPTVAITAPSAGQNFTAPATLNLGATATATTGRSIASVTFRAGGTVLCTVNAPTSNPVTCTATSSLGNGSHTLTAEALDSLGESGSASVALTVAGPPTVDITSPAPGATLPTGSTTLGTNALAGAGRTLTRVEFFQGTTSLCFTTTGTACTWNATAGTYSNVFARATDSGSPALVTNSTPISFTVSASAGGVRLVGVDTVGTQNDYDNGGSVNAFQYTAVATGTLGTLRVFAAPGNANASLSIGVYSDTSGAPGTLLSSCTTAVVDPLPLTTGQWYGCTASPQVTLTSGTVYWLALLGANGGGVFRYMDQPTGSMRFSPTGLSALPGPTFGGSTVYAGASNASLYGLSAGSSSAPTVSITSPAANANFTAPANLNLQATATAGPGRTLTKVEFFDNGTTLLCTVTAPVSSSVSCGVSSLLDGAHSVTAKATDDLLQATTSDAVALSLSNPPTVALTSPVANATYTAPASVALAASASAGFGRSIARVDFYADGATLVCSSTTTPYGCTWSNVAQGSHTVRAVAVDSASPAASTGSSTVSITVSSAATVPAAPTGLTATAVSSAQVDLAWTDASNNESGFQVERAPDVSGAPGTFAQVATPGANVTAFSDTGRAVSTRYWYRVRATNGAGASAFTANASATTPAAPTVLVGNSTVLTASDFENAGVAAAFNYVASATGNVTRLRIYVDGQTTATTLQLGLYANGSGTPGALLQSCTVATVTANAWNVCTITSQAVTSGTTYWLAVLGPSGGGNVYWRHTSGTGSYKVQPGLTTTLPSTWTGTGGYPGSNMSAYAGN</sequence>
<organism evidence="3 4">
    <name type="scientific">Corallococcus terminator</name>
    <dbReference type="NCBI Taxonomy" id="2316733"/>
    <lineage>
        <taxon>Bacteria</taxon>
        <taxon>Pseudomonadati</taxon>
        <taxon>Myxococcota</taxon>
        <taxon>Myxococcia</taxon>
        <taxon>Myxococcales</taxon>
        <taxon>Cystobacterineae</taxon>
        <taxon>Myxococcaceae</taxon>
        <taxon>Corallococcus</taxon>
    </lineage>
</organism>
<accession>A0A3A8IUQ4</accession>
<evidence type="ECO:0000259" key="2">
    <source>
        <dbReference type="PROSITE" id="PS50853"/>
    </source>
</evidence>
<dbReference type="InterPro" id="IPR003961">
    <property type="entry name" value="FN3_dom"/>
</dbReference>
<dbReference type="Proteomes" id="UP000268094">
    <property type="component" value="Unassembled WGS sequence"/>
</dbReference>